<comment type="caution">
    <text evidence="2">The sequence shown here is derived from an EMBL/GenBank/DDBJ whole genome shotgun (WGS) entry which is preliminary data.</text>
</comment>
<dbReference type="AlphaFoldDB" id="A0A919NC13"/>
<name>A0A919NC13_9ACTN</name>
<organism evidence="2 3">
    <name type="scientific">Actinoplanes siamensis</name>
    <dbReference type="NCBI Taxonomy" id="1223317"/>
    <lineage>
        <taxon>Bacteria</taxon>
        <taxon>Bacillati</taxon>
        <taxon>Actinomycetota</taxon>
        <taxon>Actinomycetes</taxon>
        <taxon>Micromonosporales</taxon>
        <taxon>Micromonosporaceae</taxon>
        <taxon>Actinoplanes</taxon>
    </lineage>
</organism>
<protein>
    <recommendedName>
        <fullName evidence="4">N-acetyltransferase domain-containing protein</fullName>
    </recommendedName>
</protein>
<feature type="region of interest" description="Disordered" evidence="1">
    <location>
        <begin position="1"/>
        <end position="29"/>
    </location>
</feature>
<accession>A0A919NC13</accession>
<keyword evidence="3" id="KW-1185">Reference proteome</keyword>
<evidence type="ECO:0000313" key="3">
    <source>
        <dbReference type="Proteomes" id="UP000629619"/>
    </source>
</evidence>
<sequence>MANDSPAAARNGRRTSVAPSRPPTAGPATRGLARALLNSAFAAHPGRGCTLVATEAGRPLYESLGFRAVATTTWYTSGS</sequence>
<dbReference type="InterPro" id="IPR016181">
    <property type="entry name" value="Acyl_CoA_acyltransferase"/>
</dbReference>
<evidence type="ECO:0000256" key="1">
    <source>
        <dbReference type="SAM" id="MobiDB-lite"/>
    </source>
</evidence>
<reference evidence="2" key="1">
    <citation type="submission" date="2021-01" db="EMBL/GenBank/DDBJ databases">
        <title>Whole genome shotgun sequence of Actinoplanes siamensis NBRC 109076.</title>
        <authorList>
            <person name="Komaki H."/>
            <person name="Tamura T."/>
        </authorList>
    </citation>
    <scope>NUCLEOTIDE SEQUENCE</scope>
    <source>
        <strain evidence="2">NBRC 109076</strain>
    </source>
</reference>
<dbReference type="RefSeq" id="WP_203683692.1">
    <property type="nucleotide sequence ID" value="NZ_BOMW01000061.1"/>
</dbReference>
<dbReference type="EMBL" id="BOMW01000061">
    <property type="protein sequence ID" value="GIF08336.1"/>
    <property type="molecule type" value="Genomic_DNA"/>
</dbReference>
<evidence type="ECO:0008006" key="4">
    <source>
        <dbReference type="Google" id="ProtNLM"/>
    </source>
</evidence>
<proteinExistence type="predicted"/>
<dbReference type="Gene3D" id="3.40.630.30">
    <property type="match status" value="1"/>
</dbReference>
<dbReference type="SUPFAM" id="SSF55729">
    <property type="entry name" value="Acyl-CoA N-acyltransferases (Nat)"/>
    <property type="match status" value="1"/>
</dbReference>
<evidence type="ECO:0000313" key="2">
    <source>
        <dbReference type="EMBL" id="GIF08336.1"/>
    </source>
</evidence>
<gene>
    <name evidence="2" type="ORF">Asi03nite_58740</name>
</gene>
<dbReference type="Proteomes" id="UP000629619">
    <property type="component" value="Unassembled WGS sequence"/>
</dbReference>